<protein>
    <recommendedName>
        <fullName evidence="3">DNA polymerase III delta N-terminal domain-containing protein</fullName>
    </recommendedName>
</protein>
<reference evidence="1 2" key="1">
    <citation type="journal article" date="2015" name="Nature">
        <title>rRNA introns, odd ribosomes, and small enigmatic genomes across a large radiation of phyla.</title>
        <authorList>
            <person name="Brown C.T."/>
            <person name="Hug L.A."/>
            <person name="Thomas B.C."/>
            <person name="Sharon I."/>
            <person name="Castelle C.J."/>
            <person name="Singh A."/>
            <person name="Wilkins M.J."/>
            <person name="Williams K.H."/>
            <person name="Banfield J.F."/>
        </authorList>
    </citation>
    <scope>NUCLEOTIDE SEQUENCE [LARGE SCALE GENOMIC DNA]</scope>
</reference>
<name>A0A0G1VBW4_9BACT</name>
<evidence type="ECO:0000313" key="1">
    <source>
        <dbReference type="EMBL" id="KKU75618.1"/>
    </source>
</evidence>
<proteinExistence type="predicted"/>
<sequence>MKWYVEKFKEKHSALTAERFTLSEDGELARLKEFAAAQSLFDNFKFGILDEAAEADSKELVEVLKLALNSRNLTLVISAEKFLPKEFKILNDSSVIKEEFDFTPSDLAGFLKKEAEKRNLKLIPAVSDVLIKNCGGDKWWLVTELDKLALGSPAAIEPVREDQNFFGLINKFRNADSVGYALPALERLLDFEEPAKIFNMISSFAKASEDLRKMADYDAAIKSGKMEYPEALLDLALGD</sequence>
<comment type="caution">
    <text evidence="1">The sequence shown here is derived from an EMBL/GenBank/DDBJ whole genome shotgun (WGS) entry which is preliminary data.</text>
</comment>
<evidence type="ECO:0000313" key="2">
    <source>
        <dbReference type="Proteomes" id="UP000034682"/>
    </source>
</evidence>
<dbReference type="EMBL" id="LCOK01000046">
    <property type="protein sequence ID" value="KKU75618.1"/>
    <property type="molecule type" value="Genomic_DNA"/>
</dbReference>
<dbReference type="PATRIC" id="fig|1618655.3.peg.719"/>
<dbReference type="Proteomes" id="UP000034682">
    <property type="component" value="Unassembled WGS sequence"/>
</dbReference>
<evidence type="ECO:0008006" key="3">
    <source>
        <dbReference type="Google" id="ProtNLM"/>
    </source>
</evidence>
<dbReference type="AlphaFoldDB" id="A0A0G1VBW4"/>
<accession>A0A0G1VBW4</accession>
<organism evidence="1 2">
    <name type="scientific">Candidatus Giovannonibacteria bacterium GW2011_GWB1_47_6b</name>
    <dbReference type="NCBI Taxonomy" id="1618655"/>
    <lineage>
        <taxon>Bacteria</taxon>
        <taxon>Candidatus Giovannoniibacteriota</taxon>
    </lineage>
</organism>
<gene>
    <name evidence="1" type="ORF">UY02_C0046G0007</name>
</gene>